<dbReference type="SUPFAM" id="SSF109709">
    <property type="entry name" value="KorB DNA-binding domain-like"/>
    <property type="match status" value="1"/>
</dbReference>
<dbReference type="Gene3D" id="3.90.1530.30">
    <property type="match status" value="1"/>
</dbReference>
<dbReference type="InterPro" id="IPR050336">
    <property type="entry name" value="Chromosome_partition/occlusion"/>
</dbReference>
<protein>
    <submittedName>
        <fullName evidence="4">ParB/RepB/Spo0J family partition protein</fullName>
    </submittedName>
</protein>
<dbReference type="PANTHER" id="PTHR33375:SF1">
    <property type="entry name" value="CHROMOSOME-PARTITIONING PROTEIN PARB-RELATED"/>
    <property type="match status" value="1"/>
</dbReference>
<evidence type="ECO:0000313" key="4">
    <source>
        <dbReference type="EMBL" id="TKC83786.1"/>
    </source>
</evidence>
<proteinExistence type="inferred from homology"/>
<dbReference type="GO" id="GO:0005694">
    <property type="term" value="C:chromosome"/>
    <property type="evidence" value="ECO:0007669"/>
    <property type="project" value="TreeGrafter"/>
</dbReference>
<evidence type="ECO:0000256" key="2">
    <source>
        <dbReference type="SAM" id="MobiDB-lite"/>
    </source>
</evidence>
<dbReference type="GO" id="GO:0003677">
    <property type="term" value="F:DNA binding"/>
    <property type="evidence" value="ECO:0007669"/>
    <property type="project" value="InterPro"/>
</dbReference>
<sequence>MRKREGAGMVTRRKKAAVQPLNGDMFPASEGPRLQFVALPAIDINDQVRTQFDEASLLELAADIRAQGMLQPVLLCPLAEGRYLCIAGERRIRAARIAGLTAVPALVGEVTEEHAEDMQLAENIQREDLSLTDEANAIRRLYDRLGKVELVAARVKKSAAWVSKRLAVTYGEFDWRAKKLLEDGVTEDIELLQCVVKVAALNQSEASALDRAIRDGKAGRKEARAVLARLKKPDARKLPSRVKASAPDAGERNGNAASVSRTDARISLAGLVDMLRSEECGPIPELVSTVHVELQALMLDVCRTDYTRGAECSECELGEVLLRLSRLQAAVSLEDWTIPMFAMGVREVPLTLENVLTEVRRAVQPDEVSHAKAGEGERVSQDD</sequence>
<dbReference type="Gene3D" id="1.10.10.730">
    <property type="entry name" value="KorB DNA-binding domain"/>
    <property type="match status" value="1"/>
</dbReference>
<dbReference type="Pfam" id="PF02195">
    <property type="entry name" value="ParB_N"/>
    <property type="match status" value="1"/>
</dbReference>
<comment type="similarity">
    <text evidence="1">Belongs to the ParB family.</text>
</comment>
<evidence type="ECO:0000259" key="3">
    <source>
        <dbReference type="SMART" id="SM00470"/>
    </source>
</evidence>
<organism evidence="4 5">
    <name type="scientific">Trinickia terrae</name>
    <dbReference type="NCBI Taxonomy" id="2571161"/>
    <lineage>
        <taxon>Bacteria</taxon>
        <taxon>Pseudomonadati</taxon>
        <taxon>Pseudomonadota</taxon>
        <taxon>Betaproteobacteria</taxon>
        <taxon>Burkholderiales</taxon>
        <taxon>Burkholderiaceae</taxon>
        <taxon>Trinickia</taxon>
    </lineage>
</organism>
<keyword evidence="5" id="KW-1185">Reference proteome</keyword>
<dbReference type="InterPro" id="IPR036086">
    <property type="entry name" value="ParB/Sulfiredoxin_sf"/>
</dbReference>
<accession>A0A4U1HXM6</accession>
<dbReference type="InterPro" id="IPR004437">
    <property type="entry name" value="ParB/RepB/Spo0J"/>
</dbReference>
<dbReference type="OrthoDB" id="9796891at2"/>
<dbReference type="InterPro" id="IPR003115">
    <property type="entry name" value="ParB_N"/>
</dbReference>
<dbReference type="PANTHER" id="PTHR33375">
    <property type="entry name" value="CHROMOSOME-PARTITIONING PROTEIN PARB-RELATED"/>
    <property type="match status" value="1"/>
</dbReference>
<name>A0A4U1HXM6_9BURK</name>
<reference evidence="4 5" key="1">
    <citation type="submission" date="2019-04" db="EMBL/GenBank/DDBJ databases">
        <title>Trinickia sp. 7GSK02, isolated from subtropical forest soil.</title>
        <authorList>
            <person name="Gao Z.-H."/>
            <person name="Qiu L.-H."/>
        </authorList>
    </citation>
    <scope>NUCLEOTIDE SEQUENCE [LARGE SCALE GENOMIC DNA]</scope>
    <source>
        <strain evidence="4 5">7GSK02</strain>
    </source>
</reference>
<evidence type="ECO:0000313" key="5">
    <source>
        <dbReference type="Proteomes" id="UP000305539"/>
    </source>
</evidence>
<dbReference type="EMBL" id="SWJE01000013">
    <property type="protein sequence ID" value="TKC83786.1"/>
    <property type="molecule type" value="Genomic_DNA"/>
</dbReference>
<comment type="caution">
    <text evidence="4">The sequence shown here is derived from an EMBL/GenBank/DDBJ whole genome shotgun (WGS) entry which is preliminary data.</text>
</comment>
<gene>
    <name evidence="4" type="ORF">FAZ69_22375</name>
</gene>
<dbReference type="NCBIfam" id="TIGR00180">
    <property type="entry name" value="parB_part"/>
    <property type="match status" value="1"/>
</dbReference>
<dbReference type="SUPFAM" id="SSF110849">
    <property type="entry name" value="ParB/Sulfiredoxin"/>
    <property type="match status" value="1"/>
</dbReference>
<dbReference type="AlphaFoldDB" id="A0A4U1HXM6"/>
<evidence type="ECO:0000256" key="1">
    <source>
        <dbReference type="ARBA" id="ARBA00006295"/>
    </source>
</evidence>
<dbReference type="SMART" id="SM00470">
    <property type="entry name" value="ParB"/>
    <property type="match status" value="1"/>
</dbReference>
<dbReference type="GO" id="GO:0007059">
    <property type="term" value="P:chromosome segregation"/>
    <property type="evidence" value="ECO:0007669"/>
    <property type="project" value="TreeGrafter"/>
</dbReference>
<dbReference type="InterPro" id="IPR042075">
    <property type="entry name" value="KorB_DNA-db"/>
</dbReference>
<dbReference type="Proteomes" id="UP000305539">
    <property type="component" value="Unassembled WGS sequence"/>
</dbReference>
<feature type="domain" description="ParB-like N-terminal" evidence="3">
    <location>
        <begin position="35"/>
        <end position="124"/>
    </location>
</feature>
<feature type="region of interest" description="Disordered" evidence="2">
    <location>
        <begin position="234"/>
        <end position="258"/>
    </location>
</feature>